<dbReference type="EMBL" id="JWIR02000024">
    <property type="protein sequence ID" value="KKB41211.1"/>
    <property type="molecule type" value="Genomic_DNA"/>
</dbReference>
<evidence type="ECO:0000313" key="3">
    <source>
        <dbReference type="EMBL" id="KKB41211.1"/>
    </source>
</evidence>
<feature type="transmembrane region" description="Helical" evidence="1">
    <location>
        <begin position="258"/>
        <end position="280"/>
    </location>
</feature>
<dbReference type="AlphaFoldDB" id="A0A0F5I6R3"/>
<evidence type="ECO:0000259" key="2">
    <source>
        <dbReference type="Pfam" id="PF01970"/>
    </source>
</evidence>
<keyword evidence="1" id="KW-0472">Membrane</keyword>
<gene>
    <name evidence="3" type="ORF">QY95_00918</name>
</gene>
<feature type="transmembrane region" description="Helical" evidence="1">
    <location>
        <begin position="109"/>
        <end position="131"/>
    </location>
</feature>
<feature type="transmembrane region" description="Helical" evidence="1">
    <location>
        <begin position="389"/>
        <end position="407"/>
    </location>
</feature>
<name>A0A0F5I6R3_BACTR</name>
<evidence type="ECO:0000256" key="1">
    <source>
        <dbReference type="SAM" id="Phobius"/>
    </source>
</evidence>
<feature type="transmembrane region" description="Helical" evidence="1">
    <location>
        <begin position="463"/>
        <end position="486"/>
    </location>
</feature>
<keyword evidence="1" id="KW-1133">Transmembrane helix</keyword>
<dbReference type="RefSeq" id="WP_040036867.1">
    <property type="nucleotide sequence ID" value="NZ_JWIQ02000009.1"/>
</dbReference>
<sequence length="506" mass="53003">MDFSSILYGFQVALSPGNLIFAFIGVLAGTVIGMLPGLGPISAIAIMIPLSYGMDPASALILMAGVYYGAVFGGSTSSILLNAPGVSGTVATSFDGYPMAQQGKAGKALAIAAISSFAGGTISVVFLMLVAPFVADLAVTFGPTEYFALMLLGLTAISSLSDGSTTKAMIAAVVGLMIATVGMDQQTGTSRFTFGNPSLLEGIDFLIVALGLFALAEVCQLILRRKEKESKKKSDVGNLKLSKGELKEMGGPISRHSVLGFILGVLPGAGATIASFLSYISEKRLSKDPSSFGKGNIKGIAAPETSNNAATSGAFVPLLTLGIPGSGTTAVLLGALLVVGVQPGPLMLQDHPDVFWGVIASMYIGNLFLLILNLPLIPFLAKILAIPRQLLISLIIVFCLIGVYAVSFSTFHLYILLGFGVLGFLMRMFSFPAAPFILAFILGGMMEQSFRQAMTISNGSYNVFFQSNITIALFIVSLLSIFVPIISGYFKKKAEANEDERKGRTA</sequence>
<dbReference type="PANTHER" id="PTHR35342">
    <property type="entry name" value="TRICARBOXYLIC TRANSPORT PROTEIN"/>
    <property type="match status" value="1"/>
</dbReference>
<protein>
    <submittedName>
        <fullName evidence="3">Tricarboxylate transport membrane protein TctA</fullName>
    </submittedName>
</protein>
<dbReference type="PANTHER" id="PTHR35342:SF5">
    <property type="entry name" value="TRICARBOXYLIC TRANSPORT PROTEIN"/>
    <property type="match status" value="1"/>
</dbReference>
<feature type="transmembrane region" description="Helical" evidence="1">
    <location>
        <begin position="203"/>
        <end position="223"/>
    </location>
</feature>
<accession>A0A0F5I6R3</accession>
<proteinExistence type="predicted"/>
<comment type="caution">
    <text evidence="3">The sequence shown here is derived from an EMBL/GenBank/DDBJ whole genome shotgun (WGS) entry which is preliminary data.</text>
</comment>
<dbReference type="InterPro" id="IPR002823">
    <property type="entry name" value="DUF112_TM"/>
</dbReference>
<dbReference type="Proteomes" id="UP000031563">
    <property type="component" value="Unassembled WGS sequence"/>
</dbReference>
<keyword evidence="4" id="KW-1185">Reference proteome</keyword>
<reference evidence="3" key="1">
    <citation type="submission" date="2015-02" db="EMBL/GenBank/DDBJ databases">
        <title>Genome Assembly of Bacillaceae bacterium MTCC 8252.</title>
        <authorList>
            <person name="Verma A."/>
            <person name="Khatri I."/>
            <person name="Mual P."/>
            <person name="Subramanian S."/>
            <person name="Krishnamurthi S."/>
        </authorList>
    </citation>
    <scope>NUCLEOTIDE SEQUENCE [LARGE SCALE GENOMIC DNA]</scope>
    <source>
        <strain evidence="3">MTCC 8252</strain>
    </source>
</reference>
<feature type="transmembrane region" description="Helical" evidence="1">
    <location>
        <begin position="137"/>
        <end position="157"/>
    </location>
</feature>
<feature type="transmembrane region" description="Helical" evidence="1">
    <location>
        <begin position="354"/>
        <end position="377"/>
    </location>
</feature>
<dbReference type="OrthoDB" id="9781349at2"/>
<feature type="transmembrane region" description="Helical" evidence="1">
    <location>
        <begin position="413"/>
        <end position="442"/>
    </location>
</feature>
<feature type="transmembrane region" description="Helical" evidence="1">
    <location>
        <begin position="57"/>
        <end position="73"/>
    </location>
</feature>
<dbReference type="Pfam" id="PF01970">
    <property type="entry name" value="TctA"/>
    <property type="match status" value="1"/>
</dbReference>
<organism evidence="3 4">
    <name type="scientific">Bacillus thermotolerans</name>
    <name type="common">Quasibacillus thermotolerans</name>
    <dbReference type="NCBI Taxonomy" id="1221996"/>
    <lineage>
        <taxon>Bacteria</taxon>
        <taxon>Bacillati</taxon>
        <taxon>Bacillota</taxon>
        <taxon>Bacilli</taxon>
        <taxon>Bacillales</taxon>
        <taxon>Bacillaceae</taxon>
        <taxon>Bacillus</taxon>
    </lineage>
</organism>
<feature type="domain" description="DUF112" evidence="2">
    <location>
        <begin position="19"/>
        <end position="438"/>
    </location>
</feature>
<dbReference type="STRING" id="1221996.QY95_00918"/>
<evidence type="ECO:0000313" key="4">
    <source>
        <dbReference type="Proteomes" id="UP000031563"/>
    </source>
</evidence>
<keyword evidence="1" id="KW-0812">Transmembrane</keyword>
<feature type="transmembrane region" description="Helical" evidence="1">
    <location>
        <begin position="20"/>
        <end position="45"/>
    </location>
</feature>